<proteinExistence type="predicted"/>
<gene>
    <name evidence="2" type="ORF">DLM78_19915</name>
</gene>
<keyword evidence="1" id="KW-1133">Transmembrane helix</keyword>
<protein>
    <submittedName>
        <fullName evidence="2">Uncharacterized protein</fullName>
    </submittedName>
</protein>
<comment type="caution">
    <text evidence="2">The sequence shown here is derived from an EMBL/GenBank/DDBJ whole genome shotgun (WGS) entry which is preliminary data.</text>
</comment>
<accession>A0A8B3CJP6</accession>
<sequence length="83" mass="9638">MVHHFLPFAIAPCKFGFLIVLLESSFLGPHKMSYLKIDEKRSFRFANLFFEEFCPPRNQLGFSKWNSGQGYDHFSFPSGALIF</sequence>
<evidence type="ECO:0000313" key="2">
    <source>
        <dbReference type="EMBL" id="RHX83762.1"/>
    </source>
</evidence>
<dbReference type="Proteomes" id="UP000266669">
    <property type="component" value="Unassembled WGS sequence"/>
</dbReference>
<keyword evidence="1" id="KW-0812">Transmembrane</keyword>
<evidence type="ECO:0000256" key="1">
    <source>
        <dbReference type="SAM" id="Phobius"/>
    </source>
</evidence>
<feature type="transmembrane region" description="Helical" evidence="1">
    <location>
        <begin position="6"/>
        <end position="27"/>
    </location>
</feature>
<reference evidence="3" key="1">
    <citation type="submission" date="2018-05" db="EMBL/GenBank/DDBJ databases">
        <title>Leptospira yasudae sp. nov. and Leptospira stimsonii sp. nov., two pathogenic species of the genus Leptospira isolated from environmental sources.</title>
        <authorList>
            <person name="Casanovas-Massana A."/>
            <person name="Hamond C."/>
            <person name="Santos L.A."/>
            <person name="Hacker K.P."/>
            <person name="Balassiano I."/>
            <person name="Medeiros M.A."/>
            <person name="Reis M.G."/>
            <person name="Ko A.I."/>
            <person name="Wunder E.A."/>
        </authorList>
    </citation>
    <scope>NUCLEOTIDE SEQUENCE [LARGE SCALE GENOMIC DNA]</scope>
    <source>
        <strain evidence="3">AMB6-RJ</strain>
    </source>
</reference>
<dbReference type="AlphaFoldDB" id="A0A8B3CJP6"/>
<keyword evidence="1" id="KW-0472">Membrane</keyword>
<organism evidence="2 3">
    <name type="scientific">Leptospira stimsonii</name>
    <dbReference type="NCBI Taxonomy" id="2202203"/>
    <lineage>
        <taxon>Bacteria</taxon>
        <taxon>Pseudomonadati</taxon>
        <taxon>Spirochaetota</taxon>
        <taxon>Spirochaetia</taxon>
        <taxon>Leptospirales</taxon>
        <taxon>Leptospiraceae</taxon>
        <taxon>Leptospira</taxon>
    </lineage>
</organism>
<name>A0A8B3CJP6_9LEPT</name>
<dbReference type="EMBL" id="QHCS01000007">
    <property type="protein sequence ID" value="RHX83762.1"/>
    <property type="molecule type" value="Genomic_DNA"/>
</dbReference>
<evidence type="ECO:0000313" key="3">
    <source>
        <dbReference type="Proteomes" id="UP000266669"/>
    </source>
</evidence>